<protein>
    <submittedName>
        <fullName evidence="2">Uncharacterized protein</fullName>
    </submittedName>
</protein>
<dbReference type="EMBL" id="ML178814">
    <property type="protein sequence ID" value="TFL07692.1"/>
    <property type="molecule type" value="Genomic_DNA"/>
</dbReference>
<proteinExistence type="predicted"/>
<accession>A0A5C3R0J0</accession>
<evidence type="ECO:0000313" key="3">
    <source>
        <dbReference type="Proteomes" id="UP000305067"/>
    </source>
</evidence>
<gene>
    <name evidence="2" type="ORF">BDV98DRAFT_588159</name>
</gene>
<dbReference type="Proteomes" id="UP000305067">
    <property type="component" value="Unassembled WGS sequence"/>
</dbReference>
<name>A0A5C3R0J0_9AGAR</name>
<dbReference type="AlphaFoldDB" id="A0A5C3R0J0"/>
<feature type="compositionally biased region" description="Basic and acidic residues" evidence="1">
    <location>
        <begin position="11"/>
        <end position="39"/>
    </location>
</feature>
<reference evidence="2 3" key="1">
    <citation type="journal article" date="2019" name="Nat. Ecol. Evol.">
        <title>Megaphylogeny resolves global patterns of mushroom evolution.</title>
        <authorList>
            <person name="Varga T."/>
            <person name="Krizsan K."/>
            <person name="Foldi C."/>
            <person name="Dima B."/>
            <person name="Sanchez-Garcia M."/>
            <person name="Sanchez-Ramirez S."/>
            <person name="Szollosi G.J."/>
            <person name="Szarkandi J.G."/>
            <person name="Papp V."/>
            <person name="Albert L."/>
            <person name="Andreopoulos W."/>
            <person name="Angelini C."/>
            <person name="Antonin V."/>
            <person name="Barry K.W."/>
            <person name="Bougher N.L."/>
            <person name="Buchanan P."/>
            <person name="Buyck B."/>
            <person name="Bense V."/>
            <person name="Catcheside P."/>
            <person name="Chovatia M."/>
            <person name="Cooper J."/>
            <person name="Damon W."/>
            <person name="Desjardin D."/>
            <person name="Finy P."/>
            <person name="Geml J."/>
            <person name="Haridas S."/>
            <person name="Hughes K."/>
            <person name="Justo A."/>
            <person name="Karasinski D."/>
            <person name="Kautmanova I."/>
            <person name="Kiss B."/>
            <person name="Kocsube S."/>
            <person name="Kotiranta H."/>
            <person name="LaButti K.M."/>
            <person name="Lechner B.E."/>
            <person name="Liimatainen K."/>
            <person name="Lipzen A."/>
            <person name="Lukacs Z."/>
            <person name="Mihaltcheva S."/>
            <person name="Morgado L.N."/>
            <person name="Niskanen T."/>
            <person name="Noordeloos M.E."/>
            <person name="Ohm R.A."/>
            <person name="Ortiz-Santana B."/>
            <person name="Ovrebo C."/>
            <person name="Racz N."/>
            <person name="Riley R."/>
            <person name="Savchenko A."/>
            <person name="Shiryaev A."/>
            <person name="Soop K."/>
            <person name="Spirin V."/>
            <person name="Szebenyi C."/>
            <person name="Tomsovsky M."/>
            <person name="Tulloss R.E."/>
            <person name="Uehling J."/>
            <person name="Grigoriev I.V."/>
            <person name="Vagvolgyi C."/>
            <person name="Papp T."/>
            <person name="Martin F.M."/>
            <person name="Miettinen O."/>
            <person name="Hibbett D.S."/>
            <person name="Nagy L.G."/>
        </authorList>
    </citation>
    <scope>NUCLEOTIDE SEQUENCE [LARGE SCALE GENOMIC DNA]</scope>
    <source>
        <strain evidence="2 3">CBS 309.79</strain>
    </source>
</reference>
<evidence type="ECO:0000313" key="2">
    <source>
        <dbReference type="EMBL" id="TFL07692.1"/>
    </source>
</evidence>
<sequence length="88" mass="9375">MSGTTSQDGAWKARERSEEACYAHEKEQAQLRALRDTIGKDASTNTSDASTSTSSKPGSMSEPTHGYEGGFGGQEDLVDKYATTSGEH</sequence>
<keyword evidence="3" id="KW-1185">Reference proteome</keyword>
<feature type="region of interest" description="Disordered" evidence="1">
    <location>
        <begin position="1"/>
        <end position="88"/>
    </location>
</feature>
<dbReference type="OrthoDB" id="2563136at2759"/>
<organism evidence="2 3">
    <name type="scientific">Pterulicium gracile</name>
    <dbReference type="NCBI Taxonomy" id="1884261"/>
    <lineage>
        <taxon>Eukaryota</taxon>
        <taxon>Fungi</taxon>
        <taxon>Dikarya</taxon>
        <taxon>Basidiomycota</taxon>
        <taxon>Agaricomycotina</taxon>
        <taxon>Agaricomycetes</taxon>
        <taxon>Agaricomycetidae</taxon>
        <taxon>Agaricales</taxon>
        <taxon>Pleurotineae</taxon>
        <taxon>Pterulaceae</taxon>
        <taxon>Pterulicium</taxon>
    </lineage>
</organism>
<evidence type="ECO:0000256" key="1">
    <source>
        <dbReference type="SAM" id="MobiDB-lite"/>
    </source>
</evidence>
<feature type="compositionally biased region" description="Low complexity" evidence="1">
    <location>
        <begin position="43"/>
        <end position="61"/>
    </location>
</feature>